<accession>A0AAV5RZ66</accession>
<organism evidence="8 9">
    <name type="scientific">Maudiozyma humilis</name>
    <name type="common">Sour dough yeast</name>
    <name type="synonym">Kazachstania humilis</name>
    <dbReference type="NCBI Taxonomy" id="51915"/>
    <lineage>
        <taxon>Eukaryota</taxon>
        <taxon>Fungi</taxon>
        <taxon>Dikarya</taxon>
        <taxon>Ascomycota</taxon>
        <taxon>Saccharomycotina</taxon>
        <taxon>Saccharomycetes</taxon>
        <taxon>Saccharomycetales</taxon>
        <taxon>Saccharomycetaceae</taxon>
        <taxon>Maudiozyma</taxon>
    </lineage>
</organism>
<dbReference type="InterPro" id="IPR001849">
    <property type="entry name" value="PH_domain"/>
</dbReference>
<dbReference type="GO" id="GO:0005085">
    <property type="term" value="F:guanyl-nucleotide exchange factor activity"/>
    <property type="evidence" value="ECO:0007669"/>
    <property type="project" value="UniProtKB-KW"/>
</dbReference>
<feature type="domain" description="N-terminal Ras-GEF" evidence="6">
    <location>
        <begin position="1150"/>
        <end position="1307"/>
    </location>
</feature>
<dbReference type="CDD" id="cd00159">
    <property type="entry name" value="RhoGAP"/>
    <property type="match status" value="1"/>
</dbReference>
<dbReference type="Proteomes" id="UP001377567">
    <property type="component" value="Unassembled WGS sequence"/>
</dbReference>
<feature type="compositionally biased region" description="Polar residues" evidence="3">
    <location>
        <begin position="380"/>
        <end position="401"/>
    </location>
</feature>
<dbReference type="Gene3D" id="1.10.555.10">
    <property type="entry name" value="Rho GTPase activation protein"/>
    <property type="match status" value="1"/>
</dbReference>
<feature type="compositionally biased region" description="Low complexity" evidence="3">
    <location>
        <begin position="12"/>
        <end position="21"/>
    </location>
</feature>
<evidence type="ECO:0000259" key="7">
    <source>
        <dbReference type="PROSITE" id="PS50238"/>
    </source>
</evidence>
<feature type="domain" description="PH" evidence="4">
    <location>
        <begin position="1901"/>
        <end position="1935"/>
    </location>
</feature>
<evidence type="ECO:0000313" key="9">
    <source>
        <dbReference type="Proteomes" id="UP001377567"/>
    </source>
</evidence>
<dbReference type="Gene3D" id="1.20.870.10">
    <property type="entry name" value="Son of sevenless (SoS) protein Chain: S domain 1"/>
    <property type="match status" value="1"/>
</dbReference>
<dbReference type="CDD" id="cd06224">
    <property type="entry name" value="REM"/>
    <property type="match status" value="1"/>
</dbReference>
<dbReference type="EMBL" id="BTGD01000006">
    <property type="protein sequence ID" value="GMM56051.1"/>
    <property type="molecule type" value="Genomic_DNA"/>
</dbReference>
<dbReference type="PANTHER" id="PTHR23176">
    <property type="entry name" value="RHO/RAC/CDC GTPASE-ACTIVATING PROTEIN"/>
    <property type="match status" value="1"/>
</dbReference>
<feature type="region of interest" description="Disordered" evidence="3">
    <location>
        <begin position="204"/>
        <end position="223"/>
    </location>
</feature>
<comment type="caution">
    <text evidence="8">The sequence shown here is derived from an EMBL/GenBank/DDBJ whole genome shotgun (WGS) entry which is preliminary data.</text>
</comment>
<dbReference type="PANTHER" id="PTHR23176:SF96">
    <property type="entry name" value="GTPASE-ACTIVATING PROTEIN BEM2_IPL2"/>
    <property type="match status" value="1"/>
</dbReference>
<feature type="domain" description="Rho-GAP" evidence="7">
    <location>
        <begin position="1954"/>
        <end position="2152"/>
    </location>
</feature>
<keyword evidence="9" id="KW-1185">Reference proteome</keyword>
<dbReference type="SUPFAM" id="SSF50729">
    <property type="entry name" value="PH domain-like"/>
    <property type="match status" value="1"/>
</dbReference>
<feature type="compositionally biased region" description="Basic residues" evidence="3">
    <location>
        <begin position="76"/>
        <end position="86"/>
    </location>
</feature>
<dbReference type="SUPFAM" id="SSF48350">
    <property type="entry name" value="GTPase activation domain, GAP"/>
    <property type="match status" value="1"/>
</dbReference>
<dbReference type="InterPro" id="IPR023578">
    <property type="entry name" value="Ras_GEF_dom_sf"/>
</dbReference>
<reference evidence="8 9" key="1">
    <citation type="journal article" date="2023" name="Elife">
        <title>Identification of key yeast species and microbe-microbe interactions impacting larval growth of Drosophila in the wild.</title>
        <authorList>
            <person name="Mure A."/>
            <person name="Sugiura Y."/>
            <person name="Maeda R."/>
            <person name="Honda K."/>
            <person name="Sakurai N."/>
            <person name="Takahashi Y."/>
            <person name="Watada M."/>
            <person name="Katoh T."/>
            <person name="Gotoh A."/>
            <person name="Gotoh Y."/>
            <person name="Taniguchi I."/>
            <person name="Nakamura K."/>
            <person name="Hayashi T."/>
            <person name="Katayama T."/>
            <person name="Uemura T."/>
            <person name="Hattori Y."/>
        </authorList>
    </citation>
    <scope>NUCLEOTIDE SEQUENCE [LARGE SCALE GENOMIC DNA]</scope>
    <source>
        <strain evidence="8 9">KH-74</strain>
    </source>
</reference>
<dbReference type="InterPro" id="IPR000651">
    <property type="entry name" value="Ras-like_Gua-exchang_fac_N"/>
</dbReference>
<evidence type="ECO:0000259" key="5">
    <source>
        <dbReference type="PROSITE" id="PS50009"/>
    </source>
</evidence>
<keyword evidence="1" id="KW-0343">GTPase activation</keyword>
<dbReference type="PROSITE" id="PS50212">
    <property type="entry name" value="RASGEF_NTER"/>
    <property type="match status" value="1"/>
</dbReference>
<name>A0AAV5RZ66_MAUHU</name>
<evidence type="ECO:0000256" key="1">
    <source>
        <dbReference type="ARBA" id="ARBA00022468"/>
    </source>
</evidence>
<gene>
    <name evidence="8" type="ORF">DAKH74_026670</name>
</gene>
<feature type="region of interest" description="Disordered" evidence="3">
    <location>
        <begin position="1"/>
        <end position="97"/>
    </location>
</feature>
<evidence type="ECO:0000259" key="4">
    <source>
        <dbReference type="PROSITE" id="PS50003"/>
    </source>
</evidence>
<dbReference type="PROSITE" id="PS50009">
    <property type="entry name" value="RASGEF_CAT"/>
    <property type="match status" value="1"/>
</dbReference>
<dbReference type="Pfam" id="PF00617">
    <property type="entry name" value="RasGEF"/>
    <property type="match status" value="1"/>
</dbReference>
<evidence type="ECO:0000259" key="6">
    <source>
        <dbReference type="PROSITE" id="PS50212"/>
    </source>
</evidence>
<keyword evidence="2" id="KW-0344">Guanine-nucleotide releasing factor</keyword>
<feature type="region of interest" description="Disordered" evidence="3">
    <location>
        <begin position="1746"/>
        <end position="1801"/>
    </location>
</feature>
<dbReference type="PROSITE" id="PS50238">
    <property type="entry name" value="RHOGAP"/>
    <property type="match status" value="1"/>
</dbReference>
<dbReference type="SMART" id="SM00229">
    <property type="entry name" value="RasGEFN"/>
    <property type="match status" value="1"/>
</dbReference>
<evidence type="ECO:0000313" key="8">
    <source>
        <dbReference type="EMBL" id="GMM56051.1"/>
    </source>
</evidence>
<sequence>MKGFLWSKSKKSSSSSKSGSSSHRKHSTSSSSHRNSSSSSLAGSQSSATGALSSLLHNSSSNNNSATAPSSSGSNRPHHGSSRHSVKSTGHLPLDPVRRQSSLNAKDALHTADSHHIYSSDGHARSTRSILLSHANLGHSTSARTDSESIVSGETTAATISIASVDDPTAAHTSEDPRAATITPVTSLNPTSMARNNSIASQTVLSPPPPPVHAAAPEAAPQRRDTLSRTLVHLNDENYDATTFKVGWVNRSHGQVMAPVQAQLPNSPSTQQLRERKMSHRESVLFGADMLAQLNSMENGTGSNEPASRIDAPNHRASVIADFQTLVPDYRIYRAELRGCLLNLYKSGLSSNIKYFDPTLPAPAPEENTKGSFPDDESTLRTTADSTDASSQRRSMLPNTRYTLAETSPTASRGENHQHSGEHVDPKTVVASSISYLSEVYPHPSLKLNKEGRIIGGDVESLCHAVLFSHTSPGKHEPTVGKRQRSVVNLVLLLPLVDNFLKFLVTFNQYGLALTKNKTKLTSTAPQYYNISKEMDDQVTERLALVVKTILDILPGFLLEDKILHATISLLNTISLHNDEISNNLKVSVANKHNELTSLTSFIRGPSSSAGQGPTHTKNAAIDGLLDFNKFLDMDPDTISNEVHSINLKFDKTWTPREDYSLLYSSKFINQDILALNPLVFNNSANLHFLGRLLVCHLFPSDPASITPKTRAKLLRKWVQLGCKFEHLGDMVSWLAIATVICSVPILRLFKSWEYVSESTLKIIFKDWVPTIAQLERRQTSSKSTSSVFILAPPNLNDEFIRANVISYFGDLIIHADDLPQDIKFKYLEKKINRTKNAFHKWQQRLETANSTASNSKHKKNHEVFAEVDPKNSTIYKFWRYHVSQPALNIEQIMSLSLKYEPPVIDPKLYSEMKTVRSPLLTGSYLPILFNELLPNYTLFPKSSLIGAAGPSSSQYPSAPARSSARLSTIGKSPSLIDLRKNADQGDTNQITGVGKIDGPIIKEFAQRQSTQQILMKSIRDVFNIDADLFHISDDLVLKSSIEDNVKSRPASVVLESPRKFSQQSFGNNTSRDSRDISHLSKSLENMDFFDGIGDSSDTFKESVINVVLKSASLERIFDLLVLTANIFSKLVDTKDLESFYRHKDRVSHRSTNSKTNSIGLLDFAFIKLALDNDVFTETFFNSYKSFTTTLNVLENLAKRYVGAKSCATTIAAMVDSDKDAKDYKEHHNFPNWNLQSDPENEVNYTYMVKIQIGAAEAIHHLVTNHYSDFTDDSKCISTFFDILKVMEQNVMQEWPRRLKDMESNDNYSETQQLVEKLTHVYEAIKSTFQKELYRPVGINRSQRKITEILGAFKTLNYEDLQSLLNSKHLDDSLLLSFQELQYTEYEKILDWIQQLNNIIAEKSKLITKQDWVVVYQILELESSKSLTSFYNYPLNVLSTTLVNSSATHLKELDILNIFSWLSTLMVKNEVTNGQSRILDMLPNSIQVLIKLHLSLTSFFEIEIANSKINPETRSNRCAVLLQILNYVRWKNSSLDMFESVDVDDSRSTSSHVPSFIETAISNAIVSPESRYFEHSWTVAHSMLSQDDLVRDPLKSITDVLTDINEKHLKSFIECDNVFDSSSSALTPCPGWVISRLLEISQFVPNMCISNTRLINFDKRRFMNNIISNISVLVPSKVTDIPNKHGYILMNEFKDSKKHFRKISKDVAESEARATKYQERGVFNEILIAEVEKIKRDQLKVDSLRTQEHEAKQASKIQQDISRQKTRSTLADAGVAHNRMSLSSNSSGSKANRNSTANVSHRASVATANTNGANAGVGKKLGGFFRRPFSIAGFNTSMSNYSLNSSLSPEAASKKVIEPYLLPQLSERLINDSKPTLSIKTFDIKNIVEIINHRNIPAFSYSFKIIMQDGHEYTIQATSLEDTHDWIKMIKSSKRYSFHSKKFKGKTSNKVFGVPLEDICAREGTAIPTIIIKLLEEIELRGLDEVGLYRIPGSVGSINALKNAFDEEGAVNNTFTLEDDRWFEINAIAGCFKMYLRELPDSLFSNEKVNDFTDLALKYRASAISADVYRSGMITLLRLLPVCYYQTMRRIVLHLNKVHLHVSNNRMDASNLAIVFSMSFIDQEDLSNSMGPTLGAVQAILQDFIKAPSDFFVDGV</sequence>
<dbReference type="InterPro" id="IPR008936">
    <property type="entry name" value="Rho_GTPase_activation_prot"/>
</dbReference>
<dbReference type="InterPro" id="IPR036964">
    <property type="entry name" value="RASGEF_cat_dom_sf"/>
</dbReference>
<evidence type="ECO:0000256" key="3">
    <source>
        <dbReference type="SAM" id="MobiDB-lite"/>
    </source>
</evidence>
<dbReference type="SUPFAM" id="SSF48366">
    <property type="entry name" value="Ras GEF"/>
    <property type="match status" value="2"/>
</dbReference>
<dbReference type="PROSITE" id="PS50003">
    <property type="entry name" value="PH_DOMAIN"/>
    <property type="match status" value="1"/>
</dbReference>
<dbReference type="GO" id="GO:0007010">
    <property type="term" value="P:cytoskeleton organization"/>
    <property type="evidence" value="ECO:0007669"/>
    <property type="project" value="UniProtKB-ARBA"/>
</dbReference>
<dbReference type="InterPro" id="IPR001895">
    <property type="entry name" value="RASGEF_cat_dom"/>
</dbReference>
<dbReference type="GO" id="GO:0007264">
    <property type="term" value="P:small GTPase-mediated signal transduction"/>
    <property type="evidence" value="ECO:0007669"/>
    <property type="project" value="InterPro"/>
</dbReference>
<proteinExistence type="predicted"/>
<dbReference type="Pfam" id="PF00620">
    <property type="entry name" value="RhoGAP"/>
    <property type="match status" value="1"/>
</dbReference>
<protein>
    <submittedName>
        <fullName evidence="8">GTPase-activating protein</fullName>
    </submittedName>
</protein>
<dbReference type="InterPro" id="IPR050729">
    <property type="entry name" value="Rho-GAP"/>
</dbReference>
<dbReference type="CDD" id="cd00821">
    <property type="entry name" value="PH"/>
    <property type="match status" value="1"/>
</dbReference>
<dbReference type="GO" id="GO:0005938">
    <property type="term" value="C:cell cortex"/>
    <property type="evidence" value="ECO:0007669"/>
    <property type="project" value="UniProtKB-ARBA"/>
</dbReference>
<dbReference type="GO" id="GO:0005096">
    <property type="term" value="F:GTPase activator activity"/>
    <property type="evidence" value="ECO:0007669"/>
    <property type="project" value="UniProtKB-KW"/>
</dbReference>
<feature type="compositionally biased region" description="Low complexity" evidence="3">
    <location>
        <begin position="28"/>
        <end position="75"/>
    </location>
</feature>
<evidence type="ECO:0000256" key="2">
    <source>
        <dbReference type="PROSITE-ProRule" id="PRU00168"/>
    </source>
</evidence>
<feature type="domain" description="Ras-GEF" evidence="5">
    <location>
        <begin position="635"/>
        <end position="903"/>
    </location>
</feature>
<feature type="region of interest" description="Disordered" evidence="3">
    <location>
        <begin position="360"/>
        <end position="401"/>
    </location>
</feature>
<dbReference type="SMART" id="SM00147">
    <property type="entry name" value="RasGEF"/>
    <property type="match status" value="1"/>
</dbReference>
<dbReference type="InterPro" id="IPR000198">
    <property type="entry name" value="RhoGAP_dom"/>
</dbReference>
<dbReference type="GO" id="GO:0005933">
    <property type="term" value="C:cellular bud"/>
    <property type="evidence" value="ECO:0007669"/>
    <property type="project" value="UniProtKB-ARBA"/>
</dbReference>
<dbReference type="Gene3D" id="1.10.840.10">
    <property type="entry name" value="Ras guanine-nucleotide exchange factors catalytic domain"/>
    <property type="match status" value="1"/>
</dbReference>
<feature type="compositionally biased region" description="Low complexity" evidence="3">
    <location>
        <begin position="1778"/>
        <end position="1795"/>
    </location>
</feature>
<dbReference type="Pfam" id="PF00618">
    <property type="entry name" value="RasGEF_N"/>
    <property type="match status" value="1"/>
</dbReference>
<dbReference type="SMART" id="SM00324">
    <property type="entry name" value="RhoGAP"/>
    <property type="match status" value="1"/>
</dbReference>